<keyword evidence="2" id="KW-1185">Reference proteome</keyword>
<organism evidence="1 2">
    <name type="scientific">Melia azedarach</name>
    <name type="common">Chinaberry tree</name>
    <dbReference type="NCBI Taxonomy" id="155640"/>
    <lineage>
        <taxon>Eukaryota</taxon>
        <taxon>Viridiplantae</taxon>
        <taxon>Streptophyta</taxon>
        <taxon>Embryophyta</taxon>
        <taxon>Tracheophyta</taxon>
        <taxon>Spermatophyta</taxon>
        <taxon>Magnoliopsida</taxon>
        <taxon>eudicotyledons</taxon>
        <taxon>Gunneridae</taxon>
        <taxon>Pentapetalae</taxon>
        <taxon>rosids</taxon>
        <taxon>malvids</taxon>
        <taxon>Sapindales</taxon>
        <taxon>Meliaceae</taxon>
        <taxon>Melia</taxon>
    </lineage>
</organism>
<accession>A0ACC1YTU7</accession>
<name>A0ACC1YTU7_MELAZ</name>
<dbReference type="Proteomes" id="UP001164539">
    <property type="component" value="Chromosome 2"/>
</dbReference>
<sequence>MPTLAHLSQGFFRSVLLIAVPVEREKNKTIKEKALTKKRTSFRGVWFPESKNFLRFLLSSSSVNKKEETWEKKREGERKRNKSPLESSRYW</sequence>
<protein>
    <submittedName>
        <fullName evidence="1">Uncharacterized protein</fullName>
    </submittedName>
</protein>
<reference evidence="1 2" key="1">
    <citation type="journal article" date="2023" name="Science">
        <title>Complex scaffold remodeling in plant triterpene biosynthesis.</title>
        <authorList>
            <person name="De La Pena R."/>
            <person name="Hodgson H."/>
            <person name="Liu J.C."/>
            <person name="Stephenson M.J."/>
            <person name="Martin A.C."/>
            <person name="Owen C."/>
            <person name="Harkess A."/>
            <person name="Leebens-Mack J."/>
            <person name="Jimenez L.E."/>
            <person name="Osbourn A."/>
            <person name="Sattely E.S."/>
        </authorList>
    </citation>
    <scope>NUCLEOTIDE SEQUENCE [LARGE SCALE GENOMIC DNA]</scope>
    <source>
        <strain evidence="2">cv. JPN11</strain>
        <tissue evidence="1">Leaf</tissue>
    </source>
</reference>
<dbReference type="EMBL" id="CM051395">
    <property type="protein sequence ID" value="KAJ4726662.1"/>
    <property type="molecule type" value="Genomic_DNA"/>
</dbReference>
<proteinExistence type="predicted"/>
<gene>
    <name evidence="1" type="ORF">OWV82_005336</name>
</gene>
<comment type="caution">
    <text evidence="1">The sequence shown here is derived from an EMBL/GenBank/DDBJ whole genome shotgun (WGS) entry which is preliminary data.</text>
</comment>
<evidence type="ECO:0000313" key="1">
    <source>
        <dbReference type="EMBL" id="KAJ4726662.1"/>
    </source>
</evidence>
<evidence type="ECO:0000313" key="2">
    <source>
        <dbReference type="Proteomes" id="UP001164539"/>
    </source>
</evidence>